<evidence type="ECO:0000313" key="2">
    <source>
        <dbReference type="EMBL" id="RMO29039.1"/>
    </source>
</evidence>
<feature type="transmembrane region" description="Helical" evidence="1">
    <location>
        <begin position="21"/>
        <end position="41"/>
    </location>
</feature>
<feature type="transmembrane region" description="Helical" evidence="1">
    <location>
        <begin position="53"/>
        <end position="74"/>
    </location>
</feature>
<feature type="transmembrane region" description="Helical" evidence="1">
    <location>
        <begin position="162"/>
        <end position="183"/>
    </location>
</feature>
<protein>
    <submittedName>
        <fullName evidence="2">Uncharacterized protein</fullName>
    </submittedName>
</protein>
<proteinExistence type="predicted"/>
<name>A0A3M6E897_PSESJ</name>
<keyword evidence="1" id="KW-0472">Membrane</keyword>
<accession>A0A3M6E897</accession>
<reference evidence="2 3" key="1">
    <citation type="submission" date="2018-08" db="EMBL/GenBank/DDBJ databases">
        <title>Recombination of ecologically and evolutionarily significant loci maintains genetic cohesion in the Pseudomonas syringae species complex.</title>
        <authorList>
            <person name="Dillon M."/>
            <person name="Thakur S."/>
            <person name="Almeida R.N.D."/>
            <person name="Weir B.S."/>
            <person name="Guttman D.S."/>
        </authorList>
    </citation>
    <scope>NUCLEOTIDE SEQUENCE [LARGE SCALE GENOMIC DNA]</scope>
    <source>
        <strain evidence="2 3">ICMP 2788</strain>
    </source>
</reference>
<dbReference type="EMBL" id="RBPQ01000101">
    <property type="protein sequence ID" value="RMO29039.1"/>
    <property type="molecule type" value="Genomic_DNA"/>
</dbReference>
<dbReference type="Proteomes" id="UP000276886">
    <property type="component" value="Unassembled WGS sequence"/>
</dbReference>
<comment type="caution">
    <text evidence="2">The sequence shown here is derived from an EMBL/GenBank/DDBJ whole genome shotgun (WGS) entry which is preliminary data.</text>
</comment>
<keyword evidence="1" id="KW-0812">Transmembrane</keyword>
<gene>
    <name evidence="2" type="ORF">ALQ44_03564</name>
</gene>
<dbReference type="AlphaFoldDB" id="A0A3M6E897"/>
<organism evidence="2 3">
    <name type="scientific">Pseudomonas syringae pv. pisi</name>
    <dbReference type="NCBI Taxonomy" id="59510"/>
    <lineage>
        <taxon>Bacteria</taxon>
        <taxon>Pseudomonadati</taxon>
        <taxon>Pseudomonadota</taxon>
        <taxon>Gammaproteobacteria</taxon>
        <taxon>Pseudomonadales</taxon>
        <taxon>Pseudomonadaceae</taxon>
        <taxon>Pseudomonas</taxon>
        <taxon>Pseudomonas syringae</taxon>
    </lineage>
</organism>
<keyword evidence="1" id="KW-1133">Transmembrane helix</keyword>
<feature type="transmembrane region" description="Helical" evidence="1">
    <location>
        <begin position="95"/>
        <end position="119"/>
    </location>
</feature>
<sequence>MNDMKWMKKEKIRLNFLQRFIFFYAVIGFLPLLNGLLYSGMAKINSTYFDDHLTLIRLGPMIFFYLTLPVFYLINQMDYKPNYFNPDVWDKRIKTFKLIMSVIVWVFIYRSMVVFFFGIRFWDFTGELSTVTYLLHGYYTSEIVHARAEFSLSDPSTMFGSMFAFTIIWPITLLVGMFTLVLMKNRSLRNDNRRTA</sequence>
<evidence type="ECO:0000313" key="3">
    <source>
        <dbReference type="Proteomes" id="UP000276886"/>
    </source>
</evidence>
<evidence type="ECO:0000256" key="1">
    <source>
        <dbReference type="SAM" id="Phobius"/>
    </source>
</evidence>